<protein>
    <recommendedName>
        <fullName evidence="9">S-protein homolog</fullName>
    </recommendedName>
</protein>
<evidence type="ECO:0000256" key="2">
    <source>
        <dbReference type="ARBA" id="ARBA00005581"/>
    </source>
</evidence>
<evidence type="ECO:0000256" key="6">
    <source>
        <dbReference type="SAM" id="SignalP"/>
    </source>
</evidence>
<evidence type="ECO:0000313" key="8">
    <source>
        <dbReference type="Proteomes" id="UP000822688"/>
    </source>
</evidence>
<keyword evidence="5 6" id="KW-0732">Signal</keyword>
<name>A0A8T0GWC2_CERPU</name>
<dbReference type="GO" id="GO:0005576">
    <property type="term" value="C:extracellular region"/>
    <property type="evidence" value="ECO:0007669"/>
    <property type="project" value="UniProtKB-SubCell"/>
</dbReference>
<organism evidence="7 8">
    <name type="scientific">Ceratodon purpureus</name>
    <name type="common">Fire moss</name>
    <name type="synonym">Dicranum purpureum</name>
    <dbReference type="NCBI Taxonomy" id="3225"/>
    <lineage>
        <taxon>Eukaryota</taxon>
        <taxon>Viridiplantae</taxon>
        <taxon>Streptophyta</taxon>
        <taxon>Embryophyta</taxon>
        <taxon>Bryophyta</taxon>
        <taxon>Bryophytina</taxon>
        <taxon>Bryopsida</taxon>
        <taxon>Dicranidae</taxon>
        <taxon>Pseudoditrichales</taxon>
        <taxon>Ditrichaceae</taxon>
        <taxon>Ceratodon</taxon>
    </lineage>
</organism>
<dbReference type="Proteomes" id="UP000822688">
    <property type="component" value="Chromosome 9"/>
</dbReference>
<comment type="similarity">
    <text evidence="2">Belongs to the plant self-incompatibility (S1) protein family.</text>
</comment>
<feature type="chain" id="PRO_5035933470" description="S-protein homolog" evidence="6">
    <location>
        <begin position="24"/>
        <end position="147"/>
    </location>
</feature>
<keyword evidence="8" id="KW-1185">Reference proteome</keyword>
<evidence type="ECO:0000256" key="4">
    <source>
        <dbReference type="ARBA" id="ARBA00022525"/>
    </source>
</evidence>
<comment type="caution">
    <text evidence="7">The sequence shown here is derived from an EMBL/GenBank/DDBJ whole genome shotgun (WGS) entry which is preliminary data.</text>
</comment>
<keyword evidence="3" id="KW-0713">Self-incompatibility</keyword>
<keyword evidence="4" id="KW-0964">Secreted</keyword>
<evidence type="ECO:0000256" key="1">
    <source>
        <dbReference type="ARBA" id="ARBA00004613"/>
    </source>
</evidence>
<dbReference type="AlphaFoldDB" id="A0A8T0GWC2"/>
<feature type="signal peptide" evidence="6">
    <location>
        <begin position="1"/>
        <end position="23"/>
    </location>
</feature>
<gene>
    <name evidence="7" type="ORF">KC19_9G166800</name>
</gene>
<reference evidence="7" key="1">
    <citation type="submission" date="2020-06" db="EMBL/GenBank/DDBJ databases">
        <title>WGS assembly of Ceratodon purpureus strain R40.</title>
        <authorList>
            <person name="Carey S.B."/>
            <person name="Jenkins J."/>
            <person name="Shu S."/>
            <person name="Lovell J.T."/>
            <person name="Sreedasyam A."/>
            <person name="Maumus F."/>
            <person name="Tiley G.P."/>
            <person name="Fernandez-Pozo N."/>
            <person name="Barry K."/>
            <person name="Chen C."/>
            <person name="Wang M."/>
            <person name="Lipzen A."/>
            <person name="Daum C."/>
            <person name="Saski C.A."/>
            <person name="Payton A.C."/>
            <person name="Mcbreen J.C."/>
            <person name="Conrad R.E."/>
            <person name="Kollar L.M."/>
            <person name="Olsson S."/>
            <person name="Huttunen S."/>
            <person name="Landis J.B."/>
            <person name="Wickett N.J."/>
            <person name="Johnson M.G."/>
            <person name="Rensing S.A."/>
            <person name="Grimwood J."/>
            <person name="Schmutz J."/>
            <person name="Mcdaniel S.F."/>
        </authorList>
    </citation>
    <scope>NUCLEOTIDE SEQUENCE</scope>
    <source>
        <strain evidence="7">R40</strain>
    </source>
</reference>
<comment type="subcellular location">
    <subcellularLocation>
        <location evidence="1">Secreted</location>
    </subcellularLocation>
</comment>
<proteinExistence type="inferred from homology"/>
<dbReference type="GO" id="GO:0060320">
    <property type="term" value="P:rejection of self pollen"/>
    <property type="evidence" value="ECO:0007669"/>
    <property type="project" value="UniProtKB-KW"/>
</dbReference>
<evidence type="ECO:0000313" key="7">
    <source>
        <dbReference type="EMBL" id="KAG0562715.1"/>
    </source>
</evidence>
<evidence type="ECO:0000256" key="5">
    <source>
        <dbReference type="ARBA" id="ARBA00022729"/>
    </source>
</evidence>
<dbReference type="Pfam" id="PF05938">
    <property type="entry name" value="Self-incomp_S1"/>
    <property type="match status" value="1"/>
</dbReference>
<evidence type="ECO:0008006" key="9">
    <source>
        <dbReference type="Google" id="ProtNLM"/>
    </source>
</evidence>
<sequence length="147" mass="16375">MAPMLANCFVFLLFLATVANCQTEPDEVNVKVSIQSKMGAGMTLSVHCRTDFRGRGVPIIDLGEHRLGEGQLYSFTLMQSYPAKLDRQNYHCTFNAQGYPAAVVGVYWGAYFPHWKCECVQGKCPLWTVTPKGFFCGGNLIHTWSQG</sequence>
<accession>A0A8T0GWC2</accession>
<dbReference type="InterPro" id="IPR010264">
    <property type="entry name" value="Self-incomp_S1"/>
</dbReference>
<dbReference type="EMBL" id="CM026430">
    <property type="protein sequence ID" value="KAG0562715.1"/>
    <property type="molecule type" value="Genomic_DNA"/>
</dbReference>
<evidence type="ECO:0000256" key="3">
    <source>
        <dbReference type="ARBA" id="ARBA00022471"/>
    </source>
</evidence>